<sequence length="678" mass="76582">MSTAIKPTWKKLLQSSLQENIAKIGTSATYASIATVKKDNTPAVRTVVMRGFVAEHHTEETGWESDLLVVITDKTSDKVEEIRNNPHTEINWYMNGTMEQYRIGGTIAIVERDFDQSKLNHLNSSMTMHQSLHDMDGHKSLALQSFARQQQKQQHLNWQAERLRQFIQFGASMRANMVHSEQVKELEINEIDPISGWYQNNQVQGLLDEAYENFVLLVVKVDSTQIAVSTIPSSSSSEQYEPSVAGFTVSNTKQHSDTSRFPTLERLENSMMLSKNSKITIEPVTFPGEYTSGNNNNNNMTKSNGSQSDVKSIHSTSSNYKKRNQQYRKKKNYQSTPTEIFAKNLSEAVLDVDDSFEDGYVYNTKGGLYPSLSPPIPFESKSNHRSAASSNDEANSYFSDHHKQKFRRPGLRSTVSELPARGVKSVYLDSMSSKFEKQKFRNSHFRCSSSSGEEGDEENAPLLYYSSSSSNTRRRRLYESRRKKSRNLFAMSVCCASPLQSVEAITFGNVLGTQKQLIFNFHARASNSNAWKIQISHAAISVFAASHFVPTSNTMNETSSNRNTRQEYLATINKLDDPLIFEASPLFYLRSKSSVSTSQIQIKNPGETKGDTSGNERWSLLIRYPYELTLRGVLKYQLFPYISSKTYSARVCKIMQIDPATGSIKEVPLPEQSICDET</sequence>
<dbReference type="VEuPathDB" id="FungiDB:MUCCIDRAFT_184476"/>
<dbReference type="PANTHER" id="PTHR28243">
    <property type="entry name" value="AGL049CP"/>
    <property type="match status" value="1"/>
</dbReference>
<evidence type="ECO:0000313" key="3">
    <source>
        <dbReference type="EMBL" id="OAD01969.1"/>
    </source>
</evidence>
<feature type="region of interest" description="Disordered" evidence="1">
    <location>
        <begin position="288"/>
        <end position="334"/>
    </location>
</feature>
<dbReference type="InterPro" id="IPR012349">
    <property type="entry name" value="Split_barrel_FMN-bd"/>
</dbReference>
<feature type="region of interest" description="Disordered" evidence="1">
    <location>
        <begin position="379"/>
        <end position="411"/>
    </location>
</feature>
<dbReference type="GO" id="GO:0010181">
    <property type="term" value="F:FMN binding"/>
    <property type="evidence" value="ECO:0007669"/>
    <property type="project" value="InterPro"/>
</dbReference>
<dbReference type="STRING" id="747725.A0A162QT60"/>
<accession>A0A162QT60</accession>
<dbReference type="Pfam" id="PF12751">
    <property type="entry name" value="Vac7"/>
    <property type="match status" value="1"/>
</dbReference>
<dbReference type="OrthoDB" id="1204at2759"/>
<dbReference type="Gene3D" id="2.30.110.10">
    <property type="entry name" value="Electron Transport, Fmn-binding Protein, Chain A"/>
    <property type="match status" value="1"/>
</dbReference>
<evidence type="ECO:0000259" key="2">
    <source>
        <dbReference type="Pfam" id="PF12766"/>
    </source>
</evidence>
<dbReference type="InterPro" id="IPR024624">
    <property type="entry name" value="Pyridox_Oxase_Alr4036_FMN-bd"/>
</dbReference>
<name>A0A162QT60_MUCCL</name>
<feature type="compositionally biased region" description="Polar residues" evidence="1">
    <location>
        <begin position="300"/>
        <end position="318"/>
    </location>
</feature>
<dbReference type="Pfam" id="PF12766">
    <property type="entry name" value="Pyridox_oxase_2"/>
    <property type="match status" value="1"/>
</dbReference>
<evidence type="ECO:0000313" key="4">
    <source>
        <dbReference type="Proteomes" id="UP000077051"/>
    </source>
</evidence>
<gene>
    <name evidence="3" type="ORF">MUCCIDRAFT_184476</name>
</gene>
<dbReference type="InterPro" id="IPR024260">
    <property type="entry name" value="Vac7"/>
</dbReference>
<proteinExistence type="predicted"/>
<keyword evidence="4" id="KW-1185">Reference proteome</keyword>
<feature type="domain" description="Pyridoxamine 5'-phosphate oxidase Alr4036 family FMN-binding" evidence="2">
    <location>
        <begin position="7"/>
        <end position="110"/>
    </location>
</feature>
<dbReference type="PANTHER" id="PTHR28243:SF1">
    <property type="entry name" value="PYRIDOXAMINE 5'-PHOSPHATE OXIDASE ALR4036 FAMILY FMN-BINDING DOMAIN-CONTAINING PROTEIN"/>
    <property type="match status" value="1"/>
</dbReference>
<comment type="caution">
    <text evidence="3">The sequence shown here is derived from an EMBL/GenBank/DDBJ whole genome shotgun (WGS) entry which is preliminary data.</text>
</comment>
<reference evidence="3 4" key="1">
    <citation type="submission" date="2015-06" db="EMBL/GenBank/DDBJ databases">
        <title>Expansion of signal transduction pathways in fungi by whole-genome duplication.</title>
        <authorList>
            <consortium name="DOE Joint Genome Institute"/>
            <person name="Corrochano L.M."/>
            <person name="Kuo A."/>
            <person name="Marcet-Houben M."/>
            <person name="Polaino S."/>
            <person name="Salamov A."/>
            <person name="Villalobos J.M."/>
            <person name="Alvarez M.I."/>
            <person name="Avalos J."/>
            <person name="Benito E.P."/>
            <person name="Benoit I."/>
            <person name="Burger G."/>
            <person name="Camino L.P."/>
            <person name="Canovas D."/>
            <person name="Cerda-Olmedo E."/>
            <person name="Cheng J.-F."/>
            <person name="Dominguez A."/>
            <person name="Elias M."/>
            <person name="Eslava A.P."/>
            <person name="Glaser F."/>
            <person name="Grimwood J."/>
            <person name="Gutierrez G."/>
            <person name="Heitman J."/>
            <person name="Henrissat B."/>
            <person name="Iturriaga E.A."/>
            <person name="Lang B.F."/>
            <person name="Lavin J.L."/>
            <person name="Lee S."/>
            <person name="Li W."/>
            <person name="Lindquist E."/>
            <person name="Lopez-Garcia S."/>
            <person name="Luque E.M."/>
            <person name="Marcos A.T."/>
            <person name="Martin J."/>
            <person name="Mccluskey K."/>
            <person name="Medina H.R."/>
            <person name="Miralles-Duran A."/>
            <person name="Miyazaki A."/>
            <person name="Munoz-Torres E."/>
            <person name="Oguiza J.A."/>
            <person name="Ohm R."/>
            <person name="Olmedo M."/>
            <person name="Orejas M."/>
            <person name="Ortiz-Castellanos L."/>
            <person name="Pisabarro A.G."/>
            <person name="Rodriguez-Romero J."/>
            <person name="Ruiz-Herrera J."/>
            <person name="Ruiz-Vazquez R."/>
            <person name="Sanz C."/>
            <person name="Schackwitz W."/>
            <person name="Schmutz J."/>
            <person name="Shahriari M."/>
            <person name="Shelest E."/>
            <person name="Silva-Franco F."/>
            <person name="Soanes D."/>
            <person name="Syed K."/>
            <person name="Tagua V.G."/>
            <person name="Talbot N.J."/>
            <person name="Thon M."/>
            <person name="De Vries R.P."/>
            <person name="Wiebenga A."/>
            <person name="Yadav J.S."/>
            <person name="Braun E.L."/>
            <person name="Baker S."/>
            <person name="Garre V."/>
            <person name="Horwitz B."/>
            <person name="Torres-Martinez S."/>
            <person name="Idnurm A."/>
            <person name="Herrera-Estrella A."/>
            <person name="Gabaldon T."/>
            <person name="Grigoriev I.V."/>
        </authorList>
    </citation>
    <scope>NUCLEOTIDE SEQUENCE [LARGE SCALE GENOMIC DNA]</scope>
    <source>
        <strain evidence="3 4">CBS 277.49</strain>
    </source>
</reference>
<protein>
    <recommendedName>
        <fullName evidence="2">Pyridoxamine 5'-phosphate oxidase Alr4036 family FMN-binding domain-containing protein</fullName>
    </recommendedName>
</protein>
<feature type="compositionally biased region" description="Basic residues" evidence="1">
    <location>
        <begin position="320"/>
        <end position="332"/>
    </location>
</feature>
<feature type="compositionally biased region" description="Polar residues" evidence="1">
    <location>
        <begin position="385"/>
        <end position="398"/>
    </location>
</feature>
<dbReference type="AlphaFoldDB" id="A0A162QT60"/>
<evidence type="ECO:0000256" key="1">
    <source>
        <dbReference type="SAM" id="MobiDB-lite"/>
    </source>
</evidence>
<dbReference type="EMBL" id="AMYB01000005">
    <property type="protein sequence ID" value="OAD01969.1"/>
    <property type="molecule type" value="Genomic_DNA"/>
</dbReference>
<organism evidence="3 4">
    <name type="scientific">Mucor lusitanicus CBS 277.49</name>
    <dbReference type="NCBI Taxonomy" id="747725"/>
    <lineage>
        <taxon>Eukaryota</taxon>
        <taxon>Fungi</taxon>
        <taxon>Fungi incertae sedis</taxon>
        <taxon>Mucoromycota</taxon>
        <taxon>Mucoromycotina</taxon>
        <taxon>Mucoromycetes</taxon>
        <taxon>Mucorales</taxon>
        <taxon>Mucorineae</taxon>
        <taxon>Mucoraceae</taxon>
        <taxon>Mucor</taxon>
    </lineage>
</organism>
<dbReference type="SUPFAM" id="SSF50475">
    <property type="entry name" value="FMN-binding split barrel"/>
    <property type="match status" value="1"/>
</dbReference>
<dbReference type="Proteomes" id="UP000077051">
    <property type="component" value="Unassembled WGS sequence"/>
</dbReference>